<dbReference type="PROSITE" id="PS50262">
    <property type="entry name" value="G_PROTEIN_RECEP_F1_2"/>
    <property type="match status" value="1"/>
</dbReference>
<dbReference type="GeneID" id="116286774"/>
<evidence type="ECO:0000256" key="6">
    <source>
        <dbReference type="ARBA" id="ARBA00023170"/>
    </source>
</evidence>
<dbReference type="SUPFAM" id="SSF81321">
    <property type="entry name" value="Family A G protein-coupled receptor-like"/>
    <property type="match status" value="1"/>
</dbReference>
<evidence type="ECO:0000256" key="7">
    <source>
        <dbReference type="ARBA" id="ARBA00023224"/>
    </source>
</evidence>
<dbReference type="Proteomes" id="UP000515163">
    <property type="component" value="Unplaced"/>
</dbReference>
<evidence type="ECO:0000313" key="12">
    <source>
        <dbReference type="RefSeq" id="XP_031549209.1"/>
    </source>
</evidence>
<feature type="region of interest" description="Disordered" evidence="8">
    <location>
        <begin position="257"/>
        <end position="302"/>
    </location>
</feature>
<dbReference type="Pfam" id="PF00001">
    <property type="entry name" value="7tm_1"/>
    <property type="match status" value="1"/>
</dbReference>
<dbReference type="RefSeq" id="XP_031549209.1">
    <property type="nucleotide sequence ID" value="XM_031693349.1"/>
</dbReference>
<evidence type="ECO:0000256" key="5">
    <source>
        <dbReference type="ARBA" id="ARBA00023136"/>
    </source>
</evidence>
<dbReference type="PANTHER" id="PTHR45695:SF15">
    <property type="entry name" value="OPSIN RH2"/>
    <property type="match status" value="1"/>
</dbReference>
<protein>
    <submittedName>
        <fullName evidence="12">Somatostatin receptor type 2-like</fullName>
    </submittedName>
</protein>
<keyword evidence="6" id="KW-0675">Receptor</keyword>
<evidence type="ECO:0000256" key="1">
    <source>
        <dbReference type="ARBA" id="ARBA00004141"/>
    </source>
</evidence>
<dbReference type="InterPro" id="IPR000276">
    <property type="entry name" value="GPCR_Rhodpsn"/>
</dbReference>
<feature type="transmembrane region" description="Helical" evidence="9">
    <location>
        <begin position="146"/>
        <end position="169"/>
    </location>
</feature>
<evidence type="ECO:0000256" key="2">
    <source>
        <dbReference type="ARBA" id="ARBA00022692"/>
    </source>
</evidence>
<dbReference type="InterPro" id="IPR017452">
    <property type="entry name" value="GPCR_Rhodpsn_7TM"/>
</dbReference>
<keyword evidence="3 9" id="KW-1133">Transmembrane helix</keyword>
<dbReference type="Gene3D" id="1.20.1070.10">
    <property type="entry name" value="Rhodopsin 7-helix transmembrane proteins"/>
    <property type="match status" value="1"/>
</dbReference>
<dbReference type="OrthoDB" id="6088892at2759"/>
<evidence type="ECO:0000256" key="9">
    <source>
        <dbReference type="SAM" id="Phobius"/>
    </source>
</evidence>
<evidence type="ECO:0000313" key="11">
    <source>
        <dbReference type="Proteomes" id="UP000515163"/>
    </source>
</evidence>
<evidence type="ECO:0000256" key="3">
    <source>
        <dbReference type="ARBA" id="ARBA00022989"/>
    </source>
</evidence>
<dbReference type="GO" id="GO:0004930">
    <property type="term" value="F:G protein-coupled receptor activity"/>
    <property type="evidence" value="ECO:0007669"/>
    <property type="project" value="UniProtKB-KW"/>
</dbReference>
<dbReference type="GO" id="GO:0005886">
    <property type="term" value="C:plasma membrane"/>
    <property type="evidence" value="ECO:0007669"/>
    <property type="project" value="TreeGrafter"/>
</dbReference>
<feature type="transmembrane region" description="Helical" evidence="9">
    <location>
        <begin position="110"/>
        <end position="134"/>
    </location>
</feature>
<organism evidence="11 12">
    <name type="scientific">Actinia tenebrosa</name>
    <name type="common">Australian red waratah sea anemone</name>
    <dbReference type="NCBI Taxonomy" id="6105"/>
    <lineage>
        <taxon>Eukaryota</taxon>
        <taxon>Metazoa</taxon>
        <taxon>Cnidaria</taxon>
        <taxon>Anthozoa</taxon>
        <taxon>Hexacorallia</taxon>
        <taxon>Actiniaria</taxon>
        <taxon>Actiniidae</taxon>
        <taxon>Actinia</taxon>
    </lineage>
</organism>
<keyword evidence="2 9" id="KW-0812">Transmembrane</keyword>
<feature type="domain" description="G-protein coupled receptors family 1 profile" evidence="10">
    <location>
        <begin position="49"/>
        <end position="370"/>
    </location>
</feature>
<sequence>MAPVNHSASLEEGEVPLDANFVQQYEEPQVLRIVRLTVFAIIMLGSLVGNTVVIRAVVRAKGFKTVTYFLICNLALAEIVSSSCLPFMQAYDDLASWPFSDAMCHLINPLQLTAGIVVTTSITAIAMNRCLLVVRPRLHGSSSCTVGAFCLNLIIWASAFVIAMPSFIYMTKIPSANKDGKFWCVTLFPGDAIENGYPSSRVRTLITLHLILNYAVPITLTIISYSVVIAKLKFQSQVAVAHIVRYAYDNTETQTERFEMSNESCQREKKESERRSTETPNETPAFGPKTDPKQENPAPRDELRENESDLLRMFYAIVVIFIVCYLPYQTFFMLEYMGQLSWKNWEYFSVTRKFLYLLTCCPSALHPICYGMMSRFYYKAFAKLVLCK</sequence>
<evidence type="ECO:0000256" key="8">
    <source>
        <dbReference type="SAM" id="MobiDB-lite"/>
    </source>
</evidence>
<feature type="transmembrane region" description="Helical" evidence="9">
    <location>
        <begin position="354"/>
        <end position="373"/>
    </location>
</feature>
<feature type="transmembrane region" description="Helical" evidence="9">
    <location>
        <begin position="206"/>
        <end position="228"/>
    </location>
</feature>
<feature type="compositionally biased region" description="Basic and acidic residues" evidence="8">
    <location>
        <begin position="257"/>
        <end position="277"/>
    </location>
</feature>
<comment type="subcellular location">
    <subcellularLocation>
        <location evidence="1">Membrane</location>
        <topology evidence="1">Multi-pass membrane protein</topology>
    </subcellularLocation>
</comment>
<keyword evidence="11" id="KW-1185">Reference proteome</keyword>
<keyword evidence="7" id="KW-0807">Transducer</keyword>
<gene>
    <name evidence="12" type="primary">LOC116286774</name>
</gene>
<feature type="compositionally biased region" description="Basic and acidic residues" evidence="8">
    <location>
        <begin position="290"/>
        <end position="302"/>
    </location>
</feature>
<dbReference type="PRINTS" id="PR00237">
    <property type="entry name" value="GPCRRHODOPSN"/>
</dbReference>
<dbReference type="InParanoid" id="A0A6P8GY78"/>
<feature type="transmembrane region" description="Helical" evidence="9">
    <location>
        <begin position="66"/>
        <end position="90"/>
    </location>
</feature>
<evidence type="ECO:0000259" key="10">
    <source>
        <dbReference type="PROSITE" id="PS50262"/>
    </source>
</evidence>
<feature type="transmembrane region" description="Helical" evidence="9">
    <location>
        <begin position="313"/>
        <end position="334"/>
    </location>
</feature>
<dbReference type="CDD" id="cd00637">
    <property type="entry name" value="7tm_classA_rhodopsin-like"/>
    <property type="match status" value="1"/>
</dbReference>
<dbReference type="KEGG" id="aten:116286774"/>
<accession>A0A6P8GY78</accession>
<reference evidence="12" key="1">
    <citation type="submission" date="2025-08" db="UniProtKB">
        <authorList>
            <consortium name="RefSeq"/>
        </authorList>
    </citation>
    <scope>IDENTIFICATION</scope>
    <source>
        <tissue evidence="12">Tentacle</tissue>
    </source>
</reference>
<proteinExistence type="predicted"/>
<feature type="transmembrane region" description="Helical" evidence="9">
    <location>
        <begin position="33"/>
        <end position="54"/>
    </location>
</feature>
<keyword evidence="4" id="KW-0297">G-protein coupled receptor</keyword>
<keyword evidence="5 9" id="KW-0472">Membrane</keyword>
<name>A0A6P8GY78_ACTTE</name>
<evidence type="ECO:0000256" key="4">
    <source>
        <dbReference type="ARBA" id="ARBA00023040"/>
    </source>
</evidence>
<dbReference type="AlphaFoldDB" id="A0A6P8GY78"/>
<dbReference type="PANTHER" id="PTHR45695">
    <property type="entry name" value="LEUCOKININ RECEPTOR-RELATED"/>
    <property type="match status" value="1"/>
</dbReference>